<comment type="caution">
    <text evidence="2">The sequence shown here is derived from an EMBL/GenBank/DDBJ whole genome shotgun (WGS) entry which is preliminary data.</text>
</comment>
<feature type="transmembrane region" description="Helical" evidence="1">
    <location>
        <begin position="195"/>
        <end position="215"/>
    </location>
</feature>
<dbReference type="RefSeq" id="WP_339968368.1">
    <property type="nucleotide sequence ID" value="NZ_JAWMWG010000001.1"/>
</dbReference>
<dbReference type="Pfam" id="PF06912">
    <property type="entry name" value="DUF1275"/>
    <property type="match status" value="1"/>
</dbReference>
<feature type="transmembrane region" description="Helical" evidence="1">
    <location>
        <begin position="51"/>
        <end position="77"/>
    </location>
</feature>
<feature type="transmembrane region" description="Helical" evidence="1">
    <location>
        <begin position="89"/>
        <end position="109"/>
    </location>
</feature>
<organism evidence="2 3">
    <name type="scientific">Holzapfeliella saturejae</name>
    <dbReference type="NCBI Taxonomy" id="3082953"/>
    <lineage>
        <taxon>Bacteria</taxon>
        <taxon>Bacillati</taxon>
        <taxon>Bacillota</taxon>
        <taxon>Bacilli</taxon>
        <taxon>Lactobacillales</taxon>
        <taxon>Lactobacillaceae</taxon>
        <taxon>Holzapfeliella</taxon>
    </lineage>
</organism>
<name>A0ABU8SFP4_9LACO</name>
<protein>
    <submittedName>
        <fullName evidence="2">YoaK family protein</fullName>
    </submittedName>
</protein>
<keyword evidence="1" id="KW-0472">Membrane</keyword>
<accession>A0ABU8SFP4</accession>
<evidence type="ECO:0000313" key="2">
    <source>
        <dbReference type="EMBL" id="MEJ6347820.1"/>
    </source>
</evidence>
<feature type="transmembrane region" description="Helical" evidence="1">
    <location>
        <begin position="12"/>
        <end position="31"/>
    </location>
</feature>
<keyword evidence="1" id="KW-1133">Transmembrane helix</keyword>
<feature type="transmembrane region" description="Helical" evidence="1">
    <location>
        <begin position="171"/>
        <end position="189"/>
    </location>
</feature>
<evidence type="ECO:0000256" key="1">
    <source>
        <dbReference type="SAM" id="Phobius"/>
    </source>
</evidence>
<dbReference type="PANTHER" id="PTHR37314">
    <property type="entry name" value="SLR0142 PROTEIN"/>
    <property type="match status" value="1"/>
</dbReference>
<reference evidence="2 3" key="1">
    <citation type="submission" date="2023-10" db="EMBL/GenBank/DDBJ databases">
        <title>Holzapfeliella saturejae sp. nov. isolated from Satureja montana flowers.</title>
        <authorList>
            <person name="Alcantara C."/>
            <person name="Zuniga M."/>
            <person name="Landete J.M."/>
            <person name="Monedero V."/>
        </authorList>
    </citation>
    <scope>NUCLEOTIDE SEQUENCE [LARGE SCALE GENOMIC DNA]</scope>
    <source>
        <strain evidence="2 3">He02</strain>
    </source>
</reference>
<keyword evidence="1" id="KW-0812">Transmembrane</keyword>
<sequence>MKKGHKFESLPIAIMLSIVGGFVDAFSYLHLGHVFSALQTGNIVLLGLNIATFNIGAIFHYLLPIISFLIASAIANFVELSGPKLTSFVWQEIVIYIELIGLLITRLLINQLDTTVIVSMLSFFMAFQVHSFRVVNDHPYASAMNTGNLKKVGNSAIAYLLGENKSQNKTIFIDCLLIILSFVLGAILSSWLSSWFGINAIFFPMMLLIGILILVRRE</sequence>
<evidence type="ECO:0000313" key="3">
    <source>
        <dbReference type="Proteomes" id="UP001377804"/>
    </source>
</evidence>
<dbReference type="PANTHER" id="PTHR37314:SF4">
    <property type="entry name" value="UPF0700 TRANSMEMBRANE PROTEIN YOAK"/>
    <property type="match status" value="1"/>
</dbReference>
<keyword evidence="3" id="KW-1185">Reference proteome</keyword>
<dbReference type="InterPro" id="IPR010699">
    <property type="entry name" value="DUF1275"/>
</dbReference>
<gene>
    <name evidence="2" type="ORF">R4Y45_01075</name>
</gene>
<dbReference type="Proteomes" id="UP001377804">
    <property type="component" value="Unassembled WGS sequence"/>
</dbReference>
<dbReference type="EMBL" id="JAWMWG010000001">
    <property type="protein sequence ID" value="MEJ6347820.1"/>
    <property type="molecule type" value="Genomic_DNA"/>
</dbReference>
<proteinExistence type="predicted"/>